<dbReference type="Gene3D" id="3.40.309.10">
    <property type="entry name" value="Aldehyde Dehydrogenase, Chain A, domain 2"/>
    <property type="match status" value="1"/>
</dbReference>
<proteinExistence type="predicted"/>
<dbReference type="InterPro" id="IPR016162">
    <property type="entry name" value="Ald_DH_N"/>
</dbReference>
<dbReference type="PANTHER" id="PTHR43353">
    <property type="entry name" value="SUCCINATE-SEMIALDEHYDE DEHYDROGENASE, MITOCHONDRIAL"/>
    <property type="match status" value="1"/>
</dbReference>
<dbReference type="InterPro" id="IPR016163">
    <property type="entry name" value="Ald_DH_C"/>
</dbReference>
<dbReference type="HOGENOM" id="CLU_027555_0_0_6"/>
<evidence type="ECO:0000313" key="3">
    <source>
        <dbReference type="EMBL" id="AFC85799.1"/>
    </source>
</evidence>
<dbReference type="eggNOG" id="COG1012">
    <property type="taxonomic scope" value="Bacteria"/>
</dbReference>
<evidence type="ECO:0000313" key="4">
    <source>
        <dbReference type="Proteomes" id="UP000005234"/>
    </source>
</evidence>
<evidence type="ECO:0000259" key="2">
    <source>
        <dbReference type="Pfam" id="PF00171"/>
    </source>
</evidence>
<organism evidence="3 4">
    <name type="scientific">Frateuria aurantia (strain ATCC 33424 / DSM 6220 / KCTC 2777 / LMG 1558 / NBRC 3245 / NCIMB 13370)</name>
    <name type="common">Acetobacter aurantius</name>
    <dbReference type="NCBI Taxonomy" id="767434"/>
    <lineage>
        <taxon>Bacteria</taxon>
        <taxon>Pseudomonadati</taxon>
        <taxon>Pseudomonadota</taxon>
        <taxon>Gammaproteobacteria</taxon>
        <taxon>Lysobacterales</taxon>
        <taxon>Rhodanobacteraceae</taxon>
        <taxon>Frateuria</taxon>
    </lineage>
</organism>
<dbReference type="STRING" id="767434.Fraau_1367"/>
<dbReference type="InterPro" id="IPR050740">
    <property type="entry name" value="Aldehyde_DH_Superfamily"/>
</dbReference>
<name>H8L5J8_FRAAD</name>
<dbReference type="AlphaFoldDB" id="H8L5J8"/>
<keyword evidence="1" id="KW-0560">Oxidoreductase</keyword>
<dbReference type="KEGG" id="fau:Fraau_1367"/>
<dbReference type="InterPro" id="IPR015590">
    <property type="entry name" value="Aldehyde_DH_dom"/>
</dbReference>
<feature type="domain" description="Aldehyde dehydrogenase" evidence="2">
    <location>
        <begin position="15"/>
        <end position="426"/>
    </location>
</feature>
<keyword evidence="4" id="KW-1185">Reference proteome</keyword>
<dbReference type="EMBL" id="CP003350">
    <property type="protein sequence ID" value="AFC85799.1"/>
    <property type="molecule type" value="Genomic_DNA"/>
</dbReference>
<dbReference type="RefSeq" id="WP_014402804.1">
    <property type="nucleotide sequence ID" value="NC_017033.1"/>
</dbReference>
<dbReference type="InterPro" id="IPR016161">
    <property type="entry name" value="Ald_DH/histidinol_DH"/>
</dbReference>
<gene>
    <name evidence="3" type="ordered locus">Fraau_1367</name>
</gene>
<sequence length="528" mass="54801">MMTTAKALLAGHWREARDPVGHFRANDPATGEAIGPVFPVHGQQDVEAALVAAEAAVPVLLDATAQQIAGFLEAYASRLEAGIDELVVLAHAETALAINPRLSQAEMPRTVSQLRQAAAAALSSSWRQPTIDTAAGLRSHLAPLGKPVLVFGPNNFPFAFNAVAGSDFASAIVARSPVIAKAHPAHPGTSRRLAELAAEALQQVGLPAATVQLLYHVESKVGLALCADPRLGAIGFTGSRAAGLALKAAADTAGTPFYGELSSINPVLMLPGALAERGETLAQSLFGSATMGSGQFCTQPGLVLVPKGAEGDAFVAEVASRFANASPQRLFTAAAVHHVEQGLAAWLQAGAEMLAQGSAEASGFACAAALCEVSAERFIASGSALQQEIFGPLSLLVRHEGVAQARAVLDRLEGNLTGTLFTAHDGSDDGLWQELVPHLRGKVGRLIENQMPTGVAVSPAMNHGGPFPSSTQVAATSVGMPAAIRRFSALHCYDQVREDRLPDDLRDANPAGIWRQIDGIWSQQAVGG</sequence>
<evidence type="ECO:0000256" key="1">
    <source>
        <dbReference type="ARBA" id="ARBA00023002"/>
    </source>
</evidence>
<reference evidence="3" key="1">
    <citation type="submission" date="2012-02" db="EMBL/GenBank/DDBJ databases">
        <title>The complete genome of Frateuria aurantia DSM 6220.</title>
        <authorList>
            <consortium name="US DOE Joint Genome Institute (JGI-PGF)"/>
            <person name="Lucas S."/>
            <person name="Copeland A."/>
            <person name="Lapidus A."/>
            <person name="Glavina del Rio T."/>
            <person name="Dalin E."/>
            <person name="Tice H."/>
            <person name="Bruce D."/>
            <person name="Goodwin L."/>
            <person name="Pitluck S."/>
            <person name="Peters L."/>
            <person name="Ovchinnikova G."/>
            <person name="Teshima H."/>
            <person name="Kyrpides N."/>
            <person name="Mavromatis K."/>
            <person name="Ivanova N."/>
            <person name="Brettin T."/>
            <person name="Detter J.C."/>
            <person name="Han C."/>
            <person name="Larimer F."/>
            <person name="Land M."/>
            <person name="Hauser L."/>
            <person name="Markowitz V."/>
            <person name="Cheng J.-F."/>
            <person name="Hugenholtz P."/>
            <person name="Woyke T."/>
            <person name="Wu D."/>
            <person name="Brambilla E."/>
            <person name="Klenk H.-P."/>
            <person name="Eisen J.A."/>
        </authorList>
    </citation>
    <scope>NUCLEOTIDE SEQUENCE</scope>
    <source>
        <strain evidence="3">DSM 6220</strain>
    </source>
</reference>
<dbReference type="PANTHER" id="PTHR43353:SF3">
    <property type="entry name" value="ALDEHYDE DEHYDROGENASE-RELATED"/>
    <property type="match status" value="1"/>
</dbReference>
<dbReference type="SUPFAM" id="SSF53720">
    <property type="entry name" value="ALDH-like"/>
    <property type="match status" value="1"/>
</dbReference>
<dbReference type="Gene3D" id="3.40.605.10">
    <property type="entry name" value="Aldehyde Dehydrogenase, Chain A, domain 1"/>
    <property type="match status" value="1"/>
</dbReference>
<accession>H8L5J8</accession>
<protein>
    <submittedName>
        <fullName evidence="3">NAD-dependent aldehyde dehydrogenase</fullName>
    </submittedName>
</protein>
<dbReference type="Pfam" id="PF00171">
    <property type="entry name" value="Aldedh"/>
    <property type="match status" value="1"/>
</dbReference>
<dbReference type="GO" id="GO:0016620">
    <property type="term" value="F:oxidoreductase activity, acting on the aldehyde or oxo group of donors, NAD or NADP as acceptor"/>
    <property type="evidence" value="ECO:0007669"/>
    <property type="project" value="InterPro"/>
</dbReference>
<dbReference type="Proteomes" id="UP000005234">
    <property type="component" value="Chromosome"/>
</dbReference>